<evidence type="ECO:0000259" key="4">
    <source>
        <dbReference type="PROSITE" id="PS50835"/>
    </source>
</evidence>
<sequence length="673" mass="74221">MRLERLGKMEIYGCGSSGTESGDQTTREHPASGAQGQCWPGCRTTAQSSNEVNHSSNYHGNSTTDRNILLLVGGGVANDGDDHNSGGGLYDDGSSRSPLVTEAAGSSYLQPSSDATTSRCTIITANSRSRSSGSRKIGSHLRMLTFIALVLLTQLSVNISIGEAASQILNKAEPLFITRSEAFKFAVGDTIALPCEVSSPGSYMLAWKRGIAILTAGSTKVTPDPRVRLVNGYTLQILDASQQDAGDYICQMATMNPREITHHVEILVPPKITHVTSGGHLQVRKGSPVRLECSATGNPMPNITWTRKNNVLENGEAQYTSSVYTIENMDRHKGGTYICTANNGVGQVATSQIILHVLYPPEIAVENPIVYSGEGQEAMLVCIVHGESQPEVVWHKDTMQIDQTERHVIESRGARHTLIIRKVHPQDFGNYSCIADNQLGKTRKTVTLTGKPKAAVFRSMPNSQWKDRYNISWVVDSHSPVEEFKLYYRLVDGDILQTHDGIYVDERKSHHPYIPGNEQMLDYDRKITSFEPYSYNNAYNGGGHGMHRGTRWSKTDWRDVVLPAFPYSHHYTQGMSYLLRGLDPDQQYEARVQSRNRYGWSDFSDSFLFTTSNTDTEIRDLSVTHRGGSNGSPRLQLNSTISWIVSLILVISTVSNVRTSKNLCGSSISSSSF</sequence>
<dbReference type="PANTHER" id="PTHR45080">
    <property type="entry name" value="CONTACTIN 5"/>
    <property type="match status" value="1"/>
</dbReference>
<dbReference type="Pfam" id="PF13927">
    <property type="entry name" value="Ig_3"/>
    <property type="match status" value="1"/>
</dbReference>
<dbReference type="CDD" id="cd00096">
    <property type="entry name" value="Ig"/>
    <property type="match status" value="1"/>
</dbReference>
<dbReference type="Gene3D" id="2.60.40.10">
    <property type="entry name" value="Immunoglobulins"/>
    <property type="match status" value="4"/>
</dbReference>
<dbReference type="InterPro" id="IPR003961">
    <property type="entry name" value="FN3_dom"/>
</dbReference>
<evidence type="ECO:0000313" key="6">
    <source>
        <dbReference type="EnsemblMetazoa" id="AALFPA23_004519.P5538"/>
    </source>
</evidence>
<feature type="domain" description="Ig-like" evidence="4">
    <location>
        <begin position="270"/>
        <end position="355"/>
    </location>
</feature>
<dbReference type="InterPro" id="IPR036179">
    <property type="entry name" value="Ig-like_dom_sf"/>
</dbReference>
<feature type="domain" description="Fibronectin type-III" evidence="5">
    <location>
        <begin position="514"/>
        <end position="614"/>
    </location>
</feature>
<dbReference type="InterPro" id="IPR013783">
    <property type="entry name" value="Ig-like_fold"/>
</dbReference>
<feature type="region of interest" description="Disordered" evidence="3">
    <location>
        <begin position="12"/>
        <end position="39"/>
    </location>
</feature>
<dbReference type="PROSITE" id="PS50835">
    <property type="entry name" value="IG_LIKE"/>
    <property type="match status" value="3"/>
</dbReference>
<dbReference type="InterPro" id="IPR007110">
    <property type="entry name" value="Ig-like_dom"/>
</dbReference>
<dbReference type="InterPro" id="IPR013098">
    <property type="entry name" value="Ig_I-set"/>
</dbReference>
<dbReference type="GeneID" id="109398757"/>
<dbReference type="InterPro" id="IPR036116">
    <property type="entry name" value="FN3_sf"/>
</dbReference>
<proteinExistence type="predicted"/>
<name>A0ABM1Y0E3_AEDAL</name>
<evidence type="ECO:0000256" key="2">
    <source>
        <dbReference type="ARBA" id="ARBA00023319"/>
    </source>
</evidence>
<accession>A0ABM1Y0E3</accession>
<keyword evidence="1" id="KW-0677">Repeat</keyword>
<evidence type="ECO:0000256" key="3">
    <source>
        <dbReference type="SAM" id="MobiDB-lite"/>
    </source>
</evidence>
<evidence type="ECO:0000313" key="7">
    <source>
        <dbReference type="Proteomes" id="UP000069940"/>
    </source>
</evidence>
<dbReference type="CDD" id="cd00063">
    <property type="entry name" value="FN3"/>
    <property type="match status" value="1"/>
</dbReference>
<dbReference type="EnsemblMetazoa" id="AALFPA23_004519.R5538">
    <property type="protein sequence ID" value="AALFPA23_004519.P5538"/>
    <property type="gene ID" value="AALFPA23_004519"/>
</dbReference>
<reference evidence="6" key="2">
    <citation type="submission" date="2025-05" db="UniProtKB">
        <authorList>
            <consortium name="EnsemblMetazoa"/>
        </authorList>
    </citation>
    <scope>IDENTIFICATION</scope>
    <source>
        <strain evidence="6">Foshan</strain>
    </source>
</reference>
<reference evidence="7" key="1">
    <citation type="journal article" date="2015" name="Proc. Natl. Acad. Sci. U.S.A.">
        <title>Genome sequence of the Asian Tiger mosquito, Aedes albopictus, reveals insights into its biology, genetics, and evolution.</title>
        <authorList>
            <person name="Chen X.G."/>
            <person name="Jiang X."/>
            <person name="Gu J."/>
            <person name="Xu M."/>
            <person name="Wu Y."/>
            <person name="Deng Y."/>
            <person name="Zhang C."/>
            <person name="Bonizzoni M."/>
            <person name="Dermauw W."/>
            <person name="Vontas J."/>
            <person name="Armbruster P."/>
            <person name="Huang X."/>
            <person name="Yang Y."/>
            <person name="Zhang H."/>
            <person name="He W."/>
            <person name="Peng H."/>
            <person name="Liu Y."/>
            <person name="Wu K."/>
            <person name="Chen J."/>
            <person name="Lirakis M."/>
            <person name="Topalis P."/>
            <person name="Van Leeuwen T."/>
            <person name="Hall A.B."/>
            <person name="Jiang X."/>
            <person name="Thorpe C."/>
            <person name="Mueller R.L."/>
            <person name="Sun C."/>
            <person name="Waterhouse R.M."/>
            <person name="Yan G."/>
            <person name="Tu Z.J."/>
            <person name="Fang X."/>
            <person name="James A.A."/>
        </authorList>
    </citation>
    <scope>NUCLEOTIDE SEQUENCE [LARGE SCALE GENOMIC DNA]</scope>
    <source>
        <strain evidence="7">Foshan</strain>
    </source>
</reference>
<dbReference type="InterPro" id="IPR050958">
    <property type="entry name" value="Cell_Adh-Cytoskel_Orgn"/>
</dbReference>
<protein>
    <submittedName>
        <fullName evidence="6">Uncharacterized protein</fullName>
    </submittedName>
</protein>
<dbReference type="RefSeq" id="XP_029726426.1">
    <property type="nucleotide sequence ID" value="XM_029870566.2"/>
</dbReference>
<dbReference type="Pfam" id="PF07679">
    <property type="entry name" value="I-set"/>
    <property type="match status" value="2"/>
</dbReference>
<dbReference type="PANTHER" id="PTHR45080:SF33">
    <property type="entry name" value="IG-LIKE DOMAIN-CONTAINING PROTEIN"/>
    <property type="match status" value="1"/>
</dbReference>
<dbReference type="SUPFAM" id="SSF48726">
    <property type="entry name" value="Immunoglobulin"/>
    <property type="match status" value="3"/>
</dbReference>
<dbReference type="PROSITE" id="PS50853">
    <property type="entry name" value="FN3"/>
    <property type="match status" value="1"/>
</dbReference>
<organism evidence="6 7">
    <name type="scientific">Aedes albopictus</name>
    <name type="common">Asian tiger mosquito</name>
    <name type="synonym">Stegomyia albopicta</name>
    <dbReference type="NCBI Taxonomy" id="7160"/>
    <lineage>
        <taxon>Eukaryota</taxon>
        <taxon>Metazoa</taxon>
        <taxon>Ecdysozoa</taxon>
        <taxon>Arthropoda</taxon>
        <taxon>Hexapoda</taxon>
        <taxon>Insecta</taxon>
        <taxon>Pterygota</taxon>
        <taxon>Neoptera</taxon>
        <taxon>Endopterygota</taxon>
        <taxon>Diptera</taxon>
        <taxon>Nematocera</taxon>
        <taxon>Culicoidea</taxon>
        <taxon>Culicidae</taxon>
        <taxon>Culicinae</taxon>
        <taxon>Aedini</taxon>
        <taxon>Aedes</taxon>
        <taxon>Stegomyia</taxon>
    </lineage>
</organism>
<feature type="domain" description="Ig-like" evidence="4">
    <location>
        <begin position="361"/>
        <end position="449"/>
    </location>
</feature>
<evidence type="ECO:0000259" key="5">
    <source>
        <dbReference type="PROSITE" id="PS50853"/>
    </source>
</evidence>
<dbReference type="SMART" id="SM00408">
    <property type="entry name" value="IGc2"/>
    <property type="match status" value="3"/>
</dbReference>
<dbReference type="InterPro" id="IPR003599">
    <property type="entry name" value="Ig_sub"/>
</dbReference>
<keyword evidence="7" id="KW-1185">Reference proteome</keyword>
<evidence type="ECO:0000256" key="1">
    <source>
        <dbReference type="ARBA" id="ARBA00022737"/>
    </source>
</evidence>
<keyword evidence="2" id="KW-0393">Immunoglobulin domain</keyword>
<dbReference type="SMART" id="SM00409">
    <property type="entry name" value="IG"/>
    <property type="match status" value="3"/>
</dbReference>
<dbReference type="InterPro" id="IPR003598">
    <property type="entry name" value="Ig_sub2"/>
</dbReference>
<feature type="domain" description="Ig-like" evidence="4">
    <location>
        <begin position="174"/>
        <end position="261"/>
    </location>
</feature>
<dbReference type="SUPFAM" id="SSF49265">
    <property type="entry name" value="Fibronectin type III"/>
    <property type="match status" value="1"/>
</dbReference>
<dbReference type="Proteomes" id="UP000069940">
    <property type="component" value="Unassembled WGS sequence"/>
</dbReference>